<gene>
    <name evidence="1" type="ORF">NUW58_g3196</name>
</gene>
<dbReference type="Proteomes" id="UP001143856">
    <property type="component" value="Unassembled WGS sequence"/>
</dbReference>
<proteinExistence type="predicted"/>
<accession>A0ACC1PCL6</accession>
<reference evidence="1" key="1">
    <citation type="submission" date="2022-10" db="EMBL/GenBank/DDBJ databases">
        <title>Genome Sequence of Xylaria curta.</title>
        <authorList>
            <person name="Buettner E."/>
        </authorList>
    </citation>
    <scope>NUCLEOTIDE SEQUENCE</scope>
    <source>
        <strain evidence="1">Babe10</strain>
    </source>
</reference>
<evidence type="ECO:0000313" key="1">
    <source>
        <dbReference type="EMBL" id="KAJ2989962.1"/>
    </source>
</evidence>
<keyword evidence="2" id="KW-1185">Reference proteome</keyword>
<name>A0ACC1PCL6_9PEZI</name>
<sequence length="2329" mass="254838">MSPLVKLDLSTGYCSKQAPIAVVGMACRLPGSCNNPTQLWDFLLRGGIASRTPPETRFNFEAHHDNSKRRNTMASPGGMFIDADPRDLDASFFRLPRSEAISMDPQQRQLLEVVYEGLENSGVTLEEINGQSIGCFVGSYACDYGDMDKRDPENGSHYTTLGTGRAMLTCSGALVGVDLANRYLQTGEISAAIVAGCNIYLSPEHVMDGLSVNGTASLSGFCHTFDAKADGYIKAEAVNMVFLKRLDDAIRDKNAIRAVIRGTATGSDGWTPGIASPNSTAQATTISQAYSNAGITDIGATTYIECHGTGTRAGDVIEATGIASIFSTVKTEGDPLQIGSVKSNVGHSEPAAGISGLLKVILAIENGIIPGNPTFETPNPDIDFRGMKVRVSKTATRWERLPRTRRAGVNSFGYGGSNAHIIVESGQELSRHVSSYTNLLEDDKTYKRPYLLALSANDEASLKASAAVLDKHISYPGTNIDFRDLAYTLSEKRTRHFHRGYIVTDKHGVAARTLVWGKPTSTPRVGLIFTGQGAQWPQMGKTLISSFPVARDELVRLDNVLRTMSGGPQWSLLDELSQHRSAEHYRLPEISQTLVTALQLSMLAVLQHCEVAYTAVVGHSSGEIAAAVAAGLLTPEQAIKIAYYRGIATAQSFSSTEVGMLAVGLGESEVTGYLDAYPNVEIACINSPENTTLAGNRQSLLALEKRLKAEGRFARMLLVDAAYHSKYMAKAALKYGELLENCEWPSVPKGTSAMFSSLYGREVNELDGADYWKRNLTSPVLFDAAVKEMLKQPLDLLVEIGPSNALSGPINQIKMSIGSTVEYASAWKRGRDALQTFCNLAGTLFVKGCPINLMHFNDDGSGHDPSMIVDLPNYSWNHSIKYWHESTASKDWRFRRFPHHDLLGGKVLGTPWHQPCWRKVLRTQDTPWLKDHRLGDTIVFPAAGYLAMAIEASFQASKANGLVPSDPAVSQLTYELRNCRFIKALVISEDSDGHELVLTLAPGSGPDDGWYQFNICMQIDDLTDSYADGLVRAAAPSVRQIAPEECTEPLQHPISTKLWYKIMQEIGYNFGPSFRKSLFVESAVGSRRSRSLLSFDEPKSQKPQSPYSLHPTSIDACFQAVAASIWAGDRTAVNARLVPDMIDKIVIPARSLQALKRPVVAGAISMWDGQRPSDDARSYASDVAVYDQDTRELIFDMHGLKYQSLEAENSQGKVHMYTCTDWRADISMLSQIQMESIIGKCGLSSSEKLKKLLDMVAFQKPNASVLEVASDDQVDSLWVEGRNAYGFDRVLCSELYLLLDSPTALARATSKYAAFSRDFLKRTKDIDNLETGTSFDIIICNKDHSEIQQLLQHLRRPGYVVLKDRGLNSVANNDGLNQSPSRAYSLNGTSDPSLVKHDIFSKAINFGDSSSNFFFGVIEDEEKSATEGRRIDLLHFSADNVNATTEVVKRISQLGWDVCHHMVPFLTANSGNTIVVLEEMVSPVLSRITESQWDALQNLLSQDSRILWVSKGAQMNVTNPDCSLVRGFARSISNENPSVVFMTLDVEHSSGNNTALAIDKVLRRLVDARTSHNIDNEFVERDGILHIARILPDIPVNRQQERSTRGTEPSELPLFSQESCVRLISNRPGTLESLQFSQVSDGDIPLPDGYVEVDIHAVSLNFKDLAVVMNLVPGNERLLGLDGAGVIRRVGGAVGTYRVGQRVLANRKGSFANRVQCKVDGEVFPIPDGISFTDAATLNTVYSTALYALTDISKVQPGHSVLIHSAAGGLGIAAVQFCIYLGAEIYATVGNNKKRQFLIEKYNIRPDRIFSSRDTSFATALMEQTGGKGVDVILNTVTGEMLHASWNCIATGGTFVDLGKKDMLEKSCISMEPFQRNAAYHGVDMSHESITLLVQIFELLQQGRIKPVIDKVFSFEEFRESFRLLGTGNAIGKIVIARDASPDHIVAIHPMTQKIPLRSDSSYVIVGGLRGICGSLAIYLAKEGAKSLVILARSGYDDDTSRKIVANIRSLGTELTLIIGDVTNDEDVDRVFTNAPKPVAGIIQGAMVLRDGLYSSMSQSEFHQAVTPKIRGSWSLHNAAIKHGAKLDFFTLLSSICGVVGQKGQANYSAANSFLDAFSEYRKCLGLPACSVDLGVVEDVGYVNERDSLSRRLLAQGWPPIDEARLHNILYVSILQQQSQPINGASSAQLITGVPVPLPDESPARQDARFGTLLQRVLRTSQEAPANDFRVLLDAFRAGTDTTYDRDYLFGLLIDLANQRLKRSLGMAEDIDPSRPIASYGIDSLVAVEFRNWARVDLGVEITTLDVLGTKTLTLLCDTILRKGMGREK</sequence>
<comment type="caution">
    <text evidence="1">The sequence shown here is derived from an EMBL/GenBank/DDBJ whole genome shotgun (WGS) entry which is preliminary data.</text>
</comment>
<organism evidence="1 2">
    <name type="scientific">Xylaria curta</name>
    <dbReference type="NCBI Taxonomy" id="42375"/>
    <lineage>
        <taxon>Eukaryota</taxon>
        <taxon>Fungi</taxon>
        <taxon>Dikarya</taxon>
        <taxon>Ascomycota</taxon>
        <taxon>Pezizomycotina</taxon>
        <taxon>Sordariomycetes</taxon>
        <taxon>Xylariomycetidae</taxon>
        <taxon>Xylariales</taxon>
        <taxon>Xylariaceae</taxon>
        <taxon>Xylaria</taxon>
    </lineage>
</organism>
<evidence type="ECO:0000313" key="2">
    <source>
        <dbReference type="Proteomes" id="UP001143856"/>
    </source>
</evidence>
<protein>
    <submittedName>
        <fullName evidence="1">Uncharacterized protein</fullName>
    </submittedName>
</protein>
<dbReference type="EMBL" id="JAPDGR010000470">
    <property type="protein sequence ID" value="KAJ2989962.1"/>
    <property type="molecule type" value="Genomic_DNA"/>
</dbReference>